<dbReference type="PROSITE" id="PS01046">
    <property type="entry name" value="LON_SER"/>
    <property type="match status" value="1"/>
</dbReference>
<dbReference type="Gene3D" id="2.30.130.40">
    <property type="entry name" value="LON domain-like"/>
    <property type="match status" value="1"/>
</dbReference>
<dbReference type="GO" id="GO:0030163">
    <property type="term" value="P:protein catabolic process"/>
    <property type="evidence" value="ECO:0007669"/>
    <property type="project" value="InterPro"/>
</dbReference>
<comment type="caution">
    <text evidence="18">The sequence shown here is derived from an EMBL/GenBank/DDBJ whole genome shotgun (WGS) entry which is preliminary data.</text>
</comment>
<proteinExistence type="inferred from homology"/>
<keyword evidence="5 10" id="KW-0378">Hydrolase</keyword>
<evidence type="ECO:0000256" key="14">
    <source>
        <dbReference type="RuleBase" id="RU000591"/>
    </source>
</evidence>
<dbReference type="Gene3D" id="1.20.58.1480">
    <property type="match status" value="1"/>
</dbReference>
<dbReference type="PIRSF" id="PIRSF001174">
    <property type="entry name" value="Lon_proteas"/>
    <property type="match status" value="1"/>
</dbReference>
<accession>A0A8S4C4M3</accession>
<keyword evidence="7 10" id="KW-0067">ATP-binding</keyword>
<dbReference type="GO" id="GO:0005737">
    <property type="term" value="C:cytoplasm"/>
    <property type="evidence" value="ECO:0007669"/>
    <property type="project" value="UniProtKB-SubCell"/>
</dbReference>
<dbReference type="EMBL" id="CAJVAF010000137">
    <property type="protein sequence ID" value="CAG7590916.1"/>
    <property type="molecule type" value="Genomic_DNA"/>
</dbReference>
<dbReference type="InterPro" id="IPR008269">
    <property type="entry name" value="Lon_proteolytic"/>
</dbReference>
<organism evidence="18 19">
    <name type="scientific">Hyalomma marginatum</name>
    <dbReference type="NCBI Taxonomy" id="34627"/>
    <lineage>
        <taxon>Eukaryota</taxon>
        <taxon>Metazoa</taxon>
        <taxon>Ecdysozoa</taxon>
        <taxon>Arthropoda</taxon>
        <taxon>Chelicerata</taxon>
        <taxon>Arachnida</taxon>
        <taxon>Acari</taxon>
        <taxon>Parasitiformes</taxon>
        <taxon>Ixodida</taxon>
        <taxon>Ixodoidea</taxon>
        <taxon>Ixodidae</taxon>
        <taxon>Hyalomminae</taxon>
        <taxon>Hyalomma</taxon>
    </lineage>
</organism>
<keyword evidence="3 10" id="KW-0645">Protease</keyword>
<evidence type="ECO:0000256" key="10">
    <source>
        <dbReference type="PIRNR" id="PIRNR001174"/>
    </source>
</evidence>
<dbReference type="GO" id="GO:0004252">
    <property type="term" value="F:serine-type endopeptidase activity"/>
    <property type="evidence" value="ECO:0007669"/>
    <property type="project" value="UniProtKB-UniRule"/>
</dbReference>
<keyword evidence="4 10" id="KW-0547">Nucleotide-binding</keyword>
<dbReference type="InterPro" id="IPR008268">
    <property type="entry name" value="Peptidase_S16_AS"/>
</dbReference>
<dbReference type="CDD" id="cd19500">
    <property type="entry name" value="RecA-like_Lon"/>
    <property type="match status" value="1"/>
</dbReference>
<evidence type="ECO:0000256" key="8">
    <source>
        <dbReference type="ARBA" id="ARBA00023016"/>
    </source>
</evidence>
<feature type="active site" evidence="11 13">
    <location>
        <position position="720"/>
    </location>
</feature>
<dbReference type="Pfam" id="PF00004">
    <property type="entry name" value="AAA"/>
    <property type="match status" value="1"/>
</dbReference>
<dbReference type="InterPro" id="IPR003111">
    <property type="entry name" value="Lon_prtase_N"/>
</dbReference>
<dbReference type="GO" id="GO:0005524">
    <property type="term" value="F:ATP binding"/>
    <property type="evidence" value="ECO:0007669"/>
    <property type="project" value="UniProtKB-KW"/>
</dbReference>
<dbReference type="GO" id="GO:0043565">
    <property type="term" value="F:sequence-specific DNA binding"/>
    <property type="evidence" value="ECO:0007669"/>
    <property type="project" value="InterPro"/>
</dbReference>
<evidence type="ECO:0000256" key="1">
    <source>
        <dbReference type="ARBA" id="ARBA00004496"/>
    </source>
</evidence>
<evidence type="ECO:0000256" key="4">
    <source>
        <dbReference type="ARBA" id="ARBA00022741"/>
    </source>
</evidence>
<dbReference type="HAMAP" id="MF_01973">
    <property type="entry name" value="lon_bact"/>
    <property type="match status" value="1"/>
</dbReference>
<dbReference type="Pfam" id="PF22667">
    <property type="entry name" value="Lon_lid"/>
    <property type="match status" value="1"/>
</dbReference>
<dbReference type="InterPro" id="IPR014721">
    <property type="entry name" value="Ribsml_uS5_D2-typ_fold_subgr"/>
</dbReference>
<dbReference type="FunFam" id="3.40.50.300:FF:000021">
    <property type="entry name" value="Lon protease homolog"/>
    <property type="match status" value="1"/>
</dbReference>
<evidence type="ECO:0000256" key="15">
    <source>
        <dbReference type="RuleBase" id="RU000592"/>
    </source>
</evidence>
<evidence type="ECO:0000259" key="17">
    <source>
        <dbReference type="PROSITE" id="PS51787"/>
    </source>
</evidence>
<dbReference type="AlphaFoldDB" id="A0A8S4C4M3"/>
<dbReference type="InterPro" id="IPR054594">
    <property type="entry name" value="Lon_lid"/>
</dbReference>
<dbReference type="InterPro" id="IPR004815">
    <property type="entry name" value="Lon_bac/euk-typ"/>
</dbReference>
<evidence type="ECO:0000256" key="12">
    <source>
        <dbReference type="PIRSR" id="PIRSR001174-2"/>
    </source>
</evidence>
<evidence type="ECO:0000313" key="19">
    <source>
        <dbReference type="Proteomes" id="UP000837675"/>
    </source>
</evidence>
<keyword evidence="2" id="KW-0963">Cytoplasm</keyword>
<dbReference type="Gene3D" id="1.20.5.5270">
    <property type="match status" value="1"/>
</dbReference>
<dbReference type="SUPFAM" id="SSF54211">
    <property type="entry name" value="Ribosomal protein S5 domain 2-like"/>
    <property type="match status" value="1"/>
</dbReference>
<feature type="domain" description="Lon N-terminal" evidence="17">
    <location>
        <begin position="9"/>
        <end position="204"/>
    </location>
</feature>
<keyword evidence="6 10" id="KW-0720">Serine protease</keyword>
<dbReference type="PANTHER" id="PTHR10046">
    <property type="entry name" value="ATP DEPENDENT LON PROTEASE FAMILY MEMBER"/>
    <property type="match status" value="1"/>
</dbReference>
<dbReference type="Gene3D" id="3.30.230.10">
    <property type="match status" value="1"/>
</dbReference>
<dbReference type="NCBIfam" id="TIGR00763">
    <property type="entry name" value="lon"/>
    <property type="match status" value="1"/>
</dbReference>
<dbReference type="SMART" id="SM00464">
    <property type="entry name" value="LON"/>
    <property type="match status" value="1"/>
</dbReference>
<comment type="subcellular location">
    <subcellularLocation>
        <location evidence="1">Cytoplasm</location>
    </subcellularLocation>
</comment>
<evidence type="ECO:0000313" key="18">
    <source>
        <dbReference type="EMBL" id="CAG7590916.1"/>
    </source>
</evidence>
<dbReference type="PROSITE" id="PS51787">
    <property type="entry name" value="LON_N"/>
    <property type="match status" value="1"/>
</dbReference>
<keyword evidence="19" id="KW-1185">Reference proteome</keyword>
<dbReference type="Gene3D" id="3.40.50.300">
    <property type="entry name" value="P-loop containing nucleotide triphosphate hydrolases"/>
    <property type="match status" value="1"/>
</dbReference>
<dbReference type="Gene3D" id="1.10.8.60">
    <property type="match status" value="1"/>
</dbReference>
<dbReference type="GO" id="GO:0006508">
    <property type="term" value="P:proteolysis"/>
    <property type="evidence" value="ECO:0007669"/>
    <property type="project" value="UniProtKB-KW"/>
</dbReference>
<evidence type="ECO:0000256" key="11">
    <source>
        <dbReference type="PIRSR" id="PIRSR001174-1"/>
    </source>
</evidence>
<reference evidence="18" key="1">
    <citation type="submission" date="2021-06" db="EMBL/GenBank/DDBJ databases">
        <authorList>
            <person name="Nardi T."/>
            <person name="Nardi T."/>
        </authorList>
    </citation>
    <scope>NUCLEOTIDE SEQUENCE</scope>
</reference>
<dbReference type="SUPFAM" id="SSF52540">
    <property type="entry name" value="P-loop containing nucleoside triphosphate hydrolases"/>
    <property type="match status" value="1"/>
</dbReference>
<evidence type="ECO:0000256" key="7">
    <source>
        <dbReference type="ARBA" id="ARBA00022840"/>
    </source>
</evidence>
<dbReference type="InterPro" id="IPR046336">
    <property type="entry name" value="Lon_prtase_N_sf"/>
</dbReference>
<dbReference type="InterPro" id="IPR027543">
    <property type="entry name" value="Lon_bac"/>
</dbReference>
<dbReference type="SUPFAM" id="SSF88697">
    <property type="entry name" value="PUA domain-like"/>
    <property type="match status" value="1"/>
</dbReference>
<dbReference type="InterPro" id="IPR015947">
    <property type="entry name" value="PUA-like_sf"/>
</dbReference>
<evidence type="ECO:0000256" key="3">
    <source>
        <dbReference type="ARBA" id="ARBA00022670"/>
    </source>
</evidence>
<dbReference type="InterPro" id="IPR027065">
    <property type="entry name" value="Lon_Prtase"/>
</dbReference>
<protein>
    <recommendedName>
        <fullName evidence="10 15">Lon protease homolog</fullName>
        <ecNumber evidence="10 15">3.4.21.-</ecNumber>
    </recommendedName>
</protein>
<dbReference type="GO" id="GO:0004176">
    <property type="term" value="F:ATP-dependent peptidase activity"/>
    <property type="evidence" value="ECO:0007669"/>
    <property type="project" value="UniProtKB-UniRule"/>
</dbReference>
<dbReference type="InterPro" id="IPR020568">
    <property type="entry name" value="Ribosomal_Su5_D2-typ_SF"/>
</dbReference>
<dbReference type="InterPro" id="IPR003959">
    <property type="entry name" value="ATPase_AAA_core"/>
</dbReference>
<dbReference type="FunFam" id="1.20.5.5270:FF:000002">
    <property type="entry name" value="Lon protease homolog"/>
    <property type="match status" value="1"/>
</dbReference>
<dbReference type="PRINTS" id="PR00830">
    <property type="entry name" value="ENDOLAPTASE"/>
</dbReference>
<dbReference type="Proteomes" id="UP000837675">
    <property type="component" value="Unassembled WGS sequence"/>
</dbReference>
<keyword evidence="8" id="KW-0346">Stress response</keyword>
<dbReference type="Pfam" id="PF02190">
    <property type="entry name" value="LON_substr_bdg"/>
    <property type="match status" value="1"/>
</dbReference>
<evidence type="ECO:0000256" key="6">
    <source>
        <dbReference type="ARBA" id="ARBA00022825"/>
    </source>
</evidence>
<dbReference type="SMART" id="SM00382">
    <property type="entry name" value="AAA"/>
    <property type="match status" value="1"/>
</dbReference>
<dbReference type="NCBIfam" id="NF008053">
    <property type="entry name" value="PRK10787.1"/>
    <property type="match status" value="1"/>
</dbReference>
<evidence type="ECO:0000259" key="16">
    <source>
        <dbReference type="PROSITE" id="PS51786"/>
    </source>
</evidence>
<evidence type="ECO:0000256" key="9">
    <source>
        <dbReference type="ARBA" id="ARBA00050665"/>
    </source>
</evidence>
<dbReference type="InterPro" id="IPR027417">
    <property type="entry name" value="P-loop_NTPase"/>
</dbReference>
<dbReference type="EC" id="3.4.21.-" evidence="10 15"/>
<dbReference type="Pfam" id="PF05362">
    <property type="entry name" value="Lon_C"/>
    <property type="match status" value="1"/>
</dbReference>
<gene>
    <name evidence="18" type="ORF">MHYMCMPASI_00369</name>
</gene>
<dbReference type="PROSITE" id="PS51786">
    <property type="entry name" value="LON_PROTEOLYTIC"/>
    <property type="match status" value="1"/>
</dbReference>
<comment type="similarity">
    <text evidence="10 13 14">Belongs to the peptidase S16 family.</text>
</comment>
<dbReference type="GO" id="GO:0016887">
    <property type="term" value="F:ATP hydrolysis activity"/>
    <property type="evidence" value="ECO:0007669"/>
    <property type="project" value="InterPro"/>
</dbReference>
<feature type="active site" evidence="11 13">
    <location>
        <position position="677"/>
    </location>
</feature>
<dbReference type="InterPro" id="IPR003593">
    <property type="entry name" value="AAA+_ATPase"/>
</dbReference>
<evidence type="ECO:0000256" key="5">
    <source>
        <dbReference type="ARBA" id="ARBA00022801"/>
    </source>
</evidence>
<comment type="catalytic activity">
    <reaction evidence="9">
        <text>Hydrolysis of proteins in presence of ATP.</text>
        <dbReference type="EC" id="3.4.21.53"/>
    </reaction>
</comment>
<evidence type="ECO:0000256" key="13">
    <source>
        <dbReference type="PROSITE-ProRule" id="PRU01122"/>
    </source>
</evidence>
<feature type="domain" description="Lon proteolytic" evidence="16">
    <location>
        <begin position="590"/>
        <end position="771"/>
    </location>
</feature>
<sequence>MELLQEIQYPVLPLRDLVMFPDMIVPLFVGREKSIKALEYATSTQSKILLVAQRDAANDNPKLAEIYKIGVVSKILQFSKVQEPTIKIFVQGLERVKVTKFSNNSGILLASTILMPDEEYNAEAKEVLALKRTVGERFEEYVKMNKKINPEILNNISQIKRLEDFCNAINAHMILSVDKKQDLLSITSLPKRLEKTLLLIDSETEMLKTESRIKARVKTQIEKNQKDYYLNEQLKAIHKELGDDDQKEELNELEKKIKHSHMSKEAKEKGQSEIKKLKMMNSMSSEAAVIRNYLDWLTELPWQAYSPMKKNLKTAQDVLDTDHYGLEKIKERILEYLAVNLRTQELKSPIICFVGPPGVGKTSLAESIAKATGRTFVKISLGGLRDEAEIKGHRRTYIGAMPGKIIQAMKKAKSSNPVILLDEIDKMSFDHRGDPASALLEILDPKQNVTFNDHYLEVDYDLSKVMFIATANSTYLPRPLLDRLEIITLSGYTEDEKMRIAQDYLLPKQSSAHGVKNYEVSIENEAILSIIRYYTRESGVRQLDRDLAKIMRKCIKRILLEKEKCLVVNNKNLKDFLGAPRFTYGEIVAENRVGVTNGLAYTDFGGDLLEIEAVVFHGKGDIKITGKLGDVMRESVQAAFSFIRSKALDFGINPEIFKEKDIHVHVPEGATPKDGPSAGVAICISIVSALTNIPVLKDIAVTGEITLNGRVLSIGGLKEKLLSALRGGVKTVMIPKENLKDLEEMPQKVKDNLHIIPLESAEEALKIALEIKLIPVDTPLTHSPVQGELAPKAH</sequence>
<feature type="binding site" evidence="12">
    <location>
        <begin position="355"/>
        <end position="362"/>
    </location>
    <ligand>
        <name>ATP</name>
        <dbReference type="ChEBI" id="CHEBI:30616"/>
    </ligand>
</feature>
<name>A0A8S4C4M3_9ACAR</name>
<evidence type="ECO:0000256" key="2">
    <source>
        <dbReference type="ARBA" id="ARBA00022490"/>
    </source>
</evidence>